<dbReference type="AlphaFoldDB" id="A0A8J5KD85"/>
<protein>
    <submittedName>
        <fullName evidence="2">Uncharacterized protein</fullName>
    </submittedName>
</protein>
<sequence>MGNNLRSCLACMCPCGVLDVVRVVHLNGRVEEHSRHITAAGVLAASPNHVLTEPCSQGVARKIVIVAPELELKRGHIYFLIPTSALPEQKRSRDSKKHGKLTSRSSMQRKDREILPEKRITHPSRHRRRCSRVGKWQPKLESICEGI</sequence>
<evidence type="ECO:0000256" key="1">
    <source>
        <dbReference type="SAM" id="MobiDB-lite"/>
    </source>
</evidence>
<name>A0A8J5KD85_ZINOF</name>
<reference evidence="2 3" key="1">
    <citation type="submission" date="2020-08" db="EMBL/GenBank/DDBJ databases">
        <title>Plant Genome Project.</title>
        <authorList>
            <person name="Zhang R.-G."/>
        </authorList>
    </citation>
    <scope>NUCLEOTIDE SEQUENCE [LARGE SCALE GENOMIC DNA]</scope>
    <source>
        <tissue evidence="2">Rhizome</tissue>
    </source>
</reference>
<dbReference type="EMBL" id="JACMSC010000015">
    <property type="protein sequence ID" value="KAG6485357.1"/>
    <property type="molecule type" value="Genomic_DNA"/>
</dbReference>
<accession>A0A8J5KD85</accession>
<dbReference type="Pfam" id="PF14009">
    <property type="entry name" value="PADRE"/>
    <property type="match status" value="1"/>
</dbReference>
<feature type="region of interest" description="Disordered" evidence="1">
    <location>
        <begin position="87"/>
        <end position="128"/>
    </location>
</feature>
<dbReference type="InterPro" id="IPR025322">
    <property type="entry name" value="PADRE_dom"/>
</dbReference>
<organism evidence="2 3">
    <name type="scientific">Zingiber officinale</name>
    <name type="common">Ginger</name>
    <name type="synonym">Amomum zingiber</name>
    <dbReference type="NCBI Taxonomy" id="94328"/>
    <lineage>
        <taxon>Eukaryota</taxon>
        <taxon>Viridiplantae</taxon>
        <taxon>Streptophyta</taxon>
        <taxon>Embryophyta</taxon>
        <taxon>Tracheophyta</taxon>
        <taxon>Spermatophyta</taxon>
        <taxon>Magnoliopsida</taxon>
        <taxon>Liliopsida</taxon>
        <taxon>Zingiberales</taxon>
        <taxon>Zingiberaceae</taxon>
        <taxon>Zingiber</taxon>
    </lineage>
</organism>
<evidence type="ECO:0000313" key="2">
    <source>
        <dbReference type="EMBL" id="KAG6485357.1"/>
    </source>
</evidence>
<proteinExistence type="predicted"/>
<evidence type="ECO:0000313" key="3">
    <source>
        <dbReference type="Proteomes" id="UP000734854"/>
    </source>
</evidence>
<keyword evidence="3" id="KW-1185">Reference proteome</keyword>
<feature type="compositionally biased region" description="Basic and acidic residues" evidence="1">
    <location>
        <begin position="108"/>
        <end position="120"/>
    </location>
</feature>
<gene>
    <name evidence="2" type="ORF">ZIOFF_053894</name>
</gene>
<dbReference type="PANTHER" id="PTHR33052">
    <property type="entry name" value="DUF4228 DOMAIN PROTEIN-RELATED"/>
    <property type="match status" value="1"/>
</dbReference>
<dbReference type="Proteomes" id="UP000734854">
    <property type="component" value="Unassembled WGS sequence"/>
</dbReference>
<comment type="caution">
    <text evidence="2">The sequence shown here is derived from an EMBL/GenBank/DDBJ whole genome shotgun (WGS) entry which is preliminary data.</text>
</comment>